<dbReference type="Gene3D" id="3.20.20.140">
    <property type="entry name" value="Metal-dependent hydrolases"/>
    <property type="match status" value="1"/>
</dbReference>
<dbReference type="GO" id="GO:0016811">
    <property type="term" value="F:hydrolase activity, acting on carbon-nitrogen (but not peptide) bonds, in linear amides"/>
    <property type="evidence" value="ECO:0007669"/>
    <property type="project" value="InterPro"/>
</dbReference>
<dbReference type="OrthoDB" id="9775607at2"/>
<protein>
    <submittedName>
        <fullName evidence="2">N-acyl-D-amino-acid deacylase</fullName>
    </submittedName>
</protein>
<dbReference type="Gene3D" id="2.30.40.10">
    <property type="entry name" value="Urease, subunit C, domain 1"/>
    <property type="match status" value="1"/>
</dbReference>
<dbReference type="Proteomes" id="UP000182427">
    <property type="component" value="Chromosome I"/>
</dbReference>
<dbReference type="InterPro" id="IPR011059">
    <property type="entry name" value="Metal-dep_hydrolase_composite"/>
</dbReference>
<name>A0A1G7GYM4_9BACT</name>
<dbReference type="InterPro" id="IPR050378">
    <property type="entry name" value="Metallo-dep_Hydrolases_sf"/>
</dbReference>
<gene>
    <name evidence="2" type="ORF">SAMN05444167_0847</name>
</gene>
<proteinExistence type="predicted"/>
<dbReference type="PANTHER" id="PTHR11647:SF1">
    <property type="entry name" value="COLLAPSIN RESPONSE MEDIATOR PROTEIN"/>
    <property type="match status" value="1"/>
</dbReference>
<dbReference type="InterPro" id="IPR023100">
    <property type="entry name" value="D-aminoacylase_insert_dom_sf"/>
</dbReference>
<dbReference type="CDD" id="cd01297">
    <property type="entry name" value="D-aminoacylase"/>
    <property type="match status" value="1"/>
</dbReference>
<feature type="domain" description="Amidohydrolase 3" evidence="1">
    <location>
        <begin position="47"/>
        <end position="458"/>
    </location>
</feature>
<evidence type="ECO:0000259" key="1">
    <source>
        <dbReference type="Pfam" id="PF07969"/>
    </source>
</evidence>
<dbReference type="RefSeq" id="WP_083344055.1">
    <property type="nucleotide sequence ID" value="NZ_LT629690.1"/>
</dbReference>
<accession>A0A1G7GYM4</accession>
<dbReference type="EMBL" id="LT629690">
    <property type="protein sequence ID" value="SDE93201.1"/>
    <property type="molecule type" value="Genomic_DNA"/>
</dbReference>
<sequence>MPECDLLIRGALLIDGSGSAPRESNVAVLAGRIARVDADSTWRGESTVDAKGLVLSPGFIDTHTHDDTSVIETPAMLPKLTQGVTTVVVGNCGISASPVLPANPLPDPMELLGKPAMMQYRSFPDYIDAVNAANPSVNVMALVGHTTLRANHLDRLDRAATSNEVNAMRAQLQDALQHGALGLSTGLAYLSAYSATLEEVLGVAEPLSNAGAMYATHMRSETAAILDAMEESFAVGRSSHPVPVLISHLKCAGPDNWGRTSDVLALLDKARAKQTVHCDCYPYTASSSMLDLRQVDERIEIRITWSEPHPEVSGKSLAEIAAGWNKTQLEAAKALMPAGAIYHNMSPEDVKRVLQHPAVMVGSDGLPHDPRPHPRLWGTFPRVLGYYSRQEQLFDLPTAVHKMTGLSAKTLGLRDRGLIREGFAADLVLFDPATVRDAATWTDSTQPSLGIHHVWVNGIASITNGTVTTQRGGKFLPRQSHAA</sequence>
<keyword evidence="3" id="KW-1185">Reference proteome</keyword>
<dbReference type="SUPFAM" id="SSF51338">
    <property type="entry name" value="Composite domain of metallo-dependent hydrolases"/>
    <property type="match status" value="1"/>
</dbReference>
<dbReference type="AlphaFoldDB" id="A0A1G7GYM4"/>
<dbReference type="Pfam" id="PF07969">
    <property type="entry name" value="Amidohydro_3"/>
    <property type="match status" value="1"/>
</dbReference>
<evidence type="ECO:0000313" key="2">
    <source>
        <dbReference type="EMBL" id="SDE93201.1"/>
    </source>
</evidence>
<dbReference type="PANTHER" id="PTHR11647">
    <property type="entry name" value="HYDRANTOINASE/DIHYDROPYRIMIDINASE FAMILY MEMBER"/>
    <property type="match status" value="1"/>
</dbReference>
<dbReference type="SUPFAM" id="SSF51556">
    <property type="entry name" value="Metallo-dependent hydrolases"/>
    <property type="match status" value="1"/>
</dbReference>
<evidence type="ECO:0000313" key="3">
    <source>
        <dbReference type="Proteomes" id="UP000182427"/>
    </source>
</evidence>
<dbReference type="Gene3D" id="3.30.1490.130">
    <property type="entry name" value="D-aminoacylase. Domain 3"/>
    <property type="match status" value="1"/>
</dbReference>
<organism evidence="2 3">
    <name type="scientific">Terriglobus roseus</name>
    <dbReference type="NCBI Taxonomy" id="392734"/>
    <lineage>
        <taxon>Bacteria</taxon>
        <taxon>Pseudomonadati</taxon>
        <taxon>Acidobacteriota</taxon>
        <taxon>Terriglobia</taxon>
        <taxon>Terriglobales</taxon>
        <taxon>Acidobacteriaceae</taxon>
        <taxon>Terriglobus</taxon>
    </lineage>
</organism>
<dbReference type="InterPro" id="IPR032466">
    <property type="entry name" value="Metal_Hydrolase"/>
</dbReference>
<reference evidence="2 3" key="1">
    <citation type="submission" date="2016-10" db="EMBL/GenBank/DDBJ databases">
        <authorList>
            <person name="de Groot N.N."/>
        </authorList>
    </citation>
    <scope>NUCLEOTIDE SEQUENCE [LARGE SCALE GENOMIC DNA]</scope>
    <source>
        <strain evidence="2 3">GAS232</strain>
    </source>
</reference>
<dbReference type="InterPro" id="IPR013108">
    <property type="entry name" value="Amidohydro_3"/>
</dbReference>